<dbReference type="InterPro" id="IPR003660">
    <property type="entry name" value="HAMP_dom"/>
</dbReference>
<dbReference type="InterPro" id="IPR004358">
    <property type="entry name" value="Sig_transdc_His_kin-like_C"/>
</dbReference>
<dbReference type="InterPro" id="IPR005467">
    <property type="entry name" value="His_kinase_dom"/>
</dbReference>
<evidence type="ECO:0000256" key="6">
    <source>
        <dbReference type="ARBA" id="ARBA00022692"/>
    </source>
</evidence>
<keyword evidence="11" id="KW-0472">Membrane</keyword>
<dbReference type="EC" id="2.7.13.3" evidence="3"/>
<dbReference type="Pfam" id="PF02518">
    <property type="entry name" value="HATPase_c"/>
    <property type="match status" value="1"/>
</dbReference>
<dbReference type="KEGG" id="scad:DN051_43435"/>
<dbReference type="Gene3D" id="3.30.565.10">
    <property type="entry name" value="Histidine kinase-like ATPase, C-terminal domain"/>
    <property type="match status" value="1"/>
</dbReference>
<dbReference type="PROSITE" id="PS50109">
    <property type="entry name" value="HIS_KIN"/>
    <property type="match status" value="1"/>
</dbReference>
<dbReference type="InterPro" id="IPR036097">
    <property type="entry name" value="HisK_dim/P_sf"/>
</dbReference>
<keyword evidence="4" id="KW-0597">Phosphoprotein</keyword>
<dbReference type="CDD" id="cd00082">
    <property type="entry name" value="HisKA"/>
    <property type="match status" value="1"/>
</dbReference>
<dbReference type="PROSITE" id="PS50885">
    <property type="entry name" value="HAMP"/>
    <property type="match status" value="1"/>
</dbReference>
<dbReference type="EMBL" id="CP030074">
    <property type="protein sequence ID" value="AWW43416.1"/>
    <property type="molecule type" value="Genomic_DNA"/>
</dbReference>
<feature type="transmembrane region" description="Helical" evidence="11">
    <location>
        <begin position="327"/>
        <end position="347"/>
    </location>
</feature>
<proteinExistence type="predicted"/>
<evidence type="ECO:0000256" key="5">
    <source>
        <dbReference type="ARBA" id="ARBA00022679"/>
    </source>
</evidence>
<evidence type="ECO:0000256" key="4">
    <source>
        <dbReference type="ARBA" id="ARBA00022553"/>
    </source>
</evidence>
<evidence type="ECO:0000256" key="2">
    <source>
        <dbReference type="ARBA" id="ARBA00004236"/>
    </source>
</evidence>
<dbReference type="FunFam" id="3.30.565.10:FF:000006">
    <property type="entry name" value="Sensor histidine kinase WalK"/>
    <property type="match status" value="1"/>
</dbReference>
<evidence type="ECO:0000259" key="13">
    <source>
        <dbReference type="PROSITE" id="PS50885"/>
    </source>
</evidence>
<dbReference type="InterPro" id="IPR050736">
    <property type="entry name" value="Sensor_HK_Regulatory"/>
</dbReference>
<keyword evidence="8 11" id="KW-1133">Transmembrane helix</keyword>
<reference evidence="15" key="1">
    <citation type="submission" date="2018-06" db="EMBL/GenBank/DDBJ databases">
        <authorList>
            <person name="Li K."/>
        </authorList>
    </citation>
    <scope>NUCLEOTIDE SEQUENCE [LARGE SCALE GENOMIC DNA]</scope>
    <source>
        <strain evidence="15">ZFG47</strain>
        <plasmid evidence="15">unnamed1</plasmid>
    </source>
</reference>
<dbReference type="Proteomes" id="UP000249616">
    <property type="component" value="Plasmid unnamed1"/>
</dbReference>
<dbReference type="PANTHER" id="PTHR43711:SF1">
    <property type="entry name" value="HISTIDINE KINASE 1"/>
    <property type="match status" value="1"/>
</dbReference>
<feature type="region of interest" description="Disordered" evidence="10">
    <location>
        <begin position="120"/>
        <end position="143"/>
    </location>
</feature>
<evidence type="ECO:0000256" key="9">
    <source>
        <dbReference type="ARBA" id="ARBA00023012"/>
    </source>
</evidence>
<keyword evidence="7 14" id="KW-0418">Kinase</keyword>
<dbReference type="InterPro" id="IPR003661">
    <property type="entry name" value="HisK_dim/P_dom"/>
</dbReference>
<keyword evidence="6 11" id="KW-0812">Transmembrane</keyword>
<gene>
    <name evidence="14" type="ORF">DN051_43435</name>
</gene>
<dbReference type="InterPro" id="IPR036890">
    <property type="entry name" value="HATPase_C_sf"/>
</dbReference>
<keyword evidence="14" id="KW-0614">Plasmid</keyword>
<feature type="domain" description="Histidine kinase" evidence="12">
    <location>
        <begin position="407"/>
        <end position="625"/>
    </location>
</feature>
<dbReference type="CDD" id="cd00075">
    <property type="entry name" value="HATPase"/>
    <property type="match status" value="1"/>
</dbReference>
<dbReference type="Gene3D" id="6.10.340.10">
    <property type="match status" value="1"/>
</dbReference>
<name>A0A2Z4JEC9_9ACTN</name>
<evidence type="ECO:0000259" key="12">
    <source>
        <dbReference type="PROSITE" id="PS50109"/>
    </source>
</evidence>
<dbReference type="CDD" id="cd06225">
    <property type="entry name" value="HAMP"/>
    <property type="match status" value="1"/>
</dbReference>
<dbReference type="Pfam" id="PF00672">
    <property type="entry name" value="HAMP"/>
    <property type="match status" value="1"/>
</dbReference>
<evidence type="ECO:0000256" key="10">
    <source>
        <dbReference type="SAM" id="MobiDB-lite"/>
    </source>
</evidence>
<dbReference type="SUPFAM" id="SSF158472">
    <property type="entry name" value="HAMP domain-like"/>
    <property type="match status" value="1"/>
</dbReference>
<evidence type="ECO:0000256" key="8">
    <source>
        <dbReference type="ARBA" id="ARBA00022989"/>
    </source>
</evidence>
<dbReference type="Gene3D" id="1.10.287.130">
    <property type="match status" value="1"/>
</dbReference>
<sequence>MGRASRDRGGTRPSAAPLTVRLPRRRQWDRSCLRHSLLVRLLAVSALVSLCSVTATAWVVVRTTTVAIDKERGLAADEDARVYDALLGYAATHTSWDNAGQLVEDLADSTGQRILLTDPEGHAVRDSATTPGRALRPPERPLTTVDPLKVDSQLTPDAVNEAIDPRAIGPFRLTTWEKRRLHQAAVDVVECFRTVLGVPAEVGAGPNGRPRLVTRDPDSTTSPRCNSAALGTPLPTERKALQALNNLVNACLSQQETGTVRLALNLSWQPATEFQETDSVKVDNCLTSSRRQQLAPYVAPAVQLYVGGDERLPTAFFDLSAGNRLRIAGAASLVLLLTVAITTLVGIRLIKPLRALTSAAQSLGESSASPRVNVAGNDEIAQLSAAFNAMSARQAELESLRKNMTSDIAHELRTPLSNIRGWLEAVADGIAQPDTDLVASLLSQAFLLQHIIDDLRDLSAADAGELRLSKQPVEVTDLIEATVTAHQAGAQAAGVRLTAAIAADSRSLPVLDADPVRLRQVFGNLASNAIRHTPRGGTVTFDARCDHGDVVIDVADTGSGIAPEELPHVFERFWRAEKSRSRQGGGSGLGLAIVRKLTEAHGGTVTAISTVGKGSVFTLRLPTAQEVDRR</sequence>
<dbReference type="AlphaFoldDB" id="A0A2Z4JEC9"/>
<dbReference type="SMART" id="SM00387">
    <property type="entry name" value="HATPase_c"/>
    <property type="match status" value="1"/>
</dbReference>
<dbReference type="GO" id="GO:0000155">
    <property type="term" value="F:phosphorelay sensor kinase activity"/>
    <property type="evidence" value="ECO:0007669"/>
    <property type="project" value="InterPro"/>
</dbReference>
<evidence type="ECO:0000313" key="14">
    <source>
        <dbReference type="EMBL" id="AWW43416.1"/>
    </source>
</evidence>
<comment type="subcellular location">
    <subcellularLocation>
        <location evidence="2">Cell membrane</location>
    </subcellularLocation>
</comment>
<evidence type="ECO:0000256" key="11">
    <source>
        <dbReference type="SAM" id="Phobius"/>
    </source>
</evidence>
<feature type="region of interest" description="Disordered" evidence="10">
    <location>
        <begin position="206"/>
        <end position="225"/>
    </location>
</feature>
<feature type="transmembrane region" description="Helical" evidence="11">
    <location>
        <begin position="37"/>
        <end position="61"/>
    </location>
</feature>
<dbReference type="Pfam" id="PF00512">
    <property type="entry name" value="HisKA"/>
    <property type="match status" value="1"/>
</dbReference>
<evidence type="ECO:0000256" key="7">
    <source>
        <dbReference type="ARBA" id="ARBA00022777"/>
    </source>
</evidence>
<dbReference type="SUPFAM" id="SSF55874">
    <property type="entry name" value="ATPase domain of HSP90 chaperone/DNA topoisomerase II/histidine kinase"/>
    <property type="match status" value="1"/>
</dbReference>
<organism evidence="14 15">
    <name type="scientific">Streptomyces cadmiisoli</name>
    <dbReference type="NCBI Taxonomy" id="2184053"/>
    <lineage>
        <taxon>Bacteria</taxon>
        <taxon>Bacillati</taxon>
        <taxon>Actinomycetota</taxon>
        <taxon>Actinomycetes</taxon>
        <taxon>Kitasatosporales</taxon>
        <taxon>Streptomycetaceae</taxon>
        <taxon>Streptomyces</taxon>
        <taxon>Streptomyces aurantiacus group</taxon>
    </lineage>
</organism>
<dbReference type="InterPro" id="IPR003594">
    <property type="entry name" value="HATPase_dom"/>
</dbReference>
<evidence type="ECO:0000256" key="1">
    <source>
        <dbReference type="ARBA" id="ARBA00000085"/>
    </source>
</evidence>
<dbReference type="GO" id="GO:0005886">
    <property type="term" value="C:plasma membrane"/>
    <property type="evidence" value="ECO:0007669"/>
    <property type="project" value="UniProtKB-SubCell"/>
</dbReference>
<evidence type="ECO:0000256" key="3">
    <source>
        <dbReference type="ARBA" id="ARBA00012438"/>
    </source>
</evidence>
<keyword evidence="9" id="KW-0902">Two-component regulatory system</keyword>
<dbReference type="SMART" id="SM00304">
    <property type="entry name" value="HAMP"/>
    <property type="match status" value="1"/>
</dbReference>
<feature type="domain" description="HAMP" evidence="13">
    <location>
        <begin position="347"/>
        <end position="399"/>
    </location>
</feature>
<keyword evidence="5" id="KW-0808">Transferase</keyword>
<dbReference type="SUPFAM" id="SSF47384">
    <property type="entry name" value="Homodimeric domain of signal transducing histidine kinase"/>
    <property type="match status" value="1"/>
</dbReference>
<evidence type="ECO:0000313" key="15">
    <source>
        <dbReference type="Proteomes" id="UP000249616"/>
    </source>
</evidence>
<dbReference type="PANTHER" id="PTHR43711">
    <property type="entry name" value="TWO-COMPONENT HISTIDINE KINASE"/>
    <property type="match status" value="1"/>
</dbReference>
<geneLocation type="plasmid" evidence="14 15">
    <name>unnamed1</name>
</geneLocation>
<keyword evidence="15" id="KW-1185">Reference proteome</keyword>
<comment type="catalytic activity">
    <reaction evidence="1">
        <text>ATP + protein L-histidine = ADP + protein N-phospho-L-histidine.</text>
        <dbReference type="EC" id="2.7.13.3"/>
    </reaction>
</comment>
<protein>
    <recommendedName>
        <fullName evidence="3">histidine kinase</fullName>
        <ecNumber evidence="3">2.7.13.3</ecNumber>
    </recommendedName>
</protein>
<dbReference type="SMART" id="SM00388">
    <property type="entry name" value="HisKA"/>
    <property type="match status" value="1"/>
</dbReference>
<dbReference type="PRINTS" id="PR00344">
    <property type="entry name" value="BCTRLSENSOR"/>
</dbReference>
<accession>A0A2Z4JEC9</accession>